<evidence type="ECO:0000256" key="8">
    <source>
        <dbReference type="SAM" id="Phobius"/>
    </source>
</evidence>
<dbReference type="RefSeq" id="WP_022984303.1">
    <property type="nucleotide sequence ID" value="NZ_CAXGPP010000015.1"/>
</dbReference>
<comment type="caution">
    <text evidence="9">The sequence shown here is derived from an EMBL/GenBank/DDBJ whole genome shotgun (WGS) entry which is preliminary data.</text>
</comment>
<evidence type="ECO:0000256" key="6">
    <source>
        <dbReference type="ARBA" id="ARBA00023136"/>
    </source>
</evidence>
<dbReference type="EMBL" id="QYYA01000001">
    <property type="protein sequence ID" value="RJG19874.1"/>
    <property type="molecule type" value="Genomic_DNA"/>
</dbReference>
<gene>
    <name evidence="9" type="ORF">D4A39_03250</name>
</gene>
<dbReference type="OrthoDB" id="9150865at2"/>
<evidence type="ECO:0000256" key="7">
    <source>
        <dbReference type="RuleBase" id="RU003879"/>
    </source>
</evidence>
<name>A0A418Y2W4_9GAMM</name>
<keyword evidence="7" id="KW-0813">Transport</keyword>
<comment type="similarity">
    <text evidence="2 7">Belongs to the ExbD/TolR family.</text>
</comment>
<dbReference type="Proteomes" id="UP000283734">
    <property type="component" value="Unassembled WGS sequence"/>
</dbReference>
<keyword evidence="10" id="KW-1185">Reference proteome</keyword>
<keyword evidence="6 8" id="KW-0472">Membrane</keyword>
<dbReference type="AlphaFoldDB" id="A0A418Y2W4"/>
<evidence type="ECO:0000256" key="4">
    <source>
        <dbReference type="ARBA" id="ARBA00022692"/>
    </source>
</evidence>
<proteinExistence type="inferred from homology"/>
<dbReference type="Pfam" id="PF02472">
    <property type="entry name" value="ExbD"/>
    <property type="match status" value="1"/>
</dbReference>
<evidence type="ECO:0000256" key="1">
    <source>
        <dbReference type="ARBA" id="ARBA00004162"/>
    </source>
</evidence>
<keyword evidence="7" id="KW-0653">Protein transport</keyword>
<dbReference type="GO" id="GO:0022857">
    <property type="term" value="F:transmembrane transporter activity"/>
    <property type="evidence" value="ECO:0007669"/>
    <property type="project" value="InterPro"/>
</dbReference>
<dbReference type="GO" id="GO:0015031">
    <property type="term" value="P:protein transport"/>
    <property type="evidence" value="ECO:0007669"/>
    <property type="project" value="UniProtKB-KW"/>
</dbReference>
<organism evidence="9 10">
    <name type="scientific">Alcanivorax profundi</name>
    <dbReference type="NCBI Taxonomy" id="2338368"/>
    <lineage>
        <taxon>Bacteria</taxon>
        <taxon>Pseudomonadati</taxon>
        <taxon>Pseudomonadota</taxon>
        <taxon>Gammaproteobacteria</taxon>
        <taxon>Oceanospirillales</taxon>
        <taxon>Alcanivoracaceae</taxon>
        <taxon>Alcanivorax</taxon>
    </lineage>
</organism>
<keyword evidence="4 7" id="KW-0812">Transmembrane</keyword>
<evidence type="ECO:0000256" key="3">
    <source>
        <dbReference type="ARBA" id="ARBA00022475"/>
    </source>
</evidence>
<protein>
    <submittedName>
        <fullName evidence="9">Biopolymer transporter ExbD</fullName>
    </submittedName>
</protein>
<evidence type="ECO:0000313" key="10">
    <source>
        <dbReference type="Proteomes" id="UP000283734"/>
    </source>
</evidence>
<comment type="subcellular location">
    <subcellularLocation>
        <location evidence="1">Cell membrane</location>
        <topology evidence="1">Single-pass membrane protein</topology>
    </subcellularLocation>
    <subcellularLocation>
        <location evidence="7">Cell membrane</location>
        <topology evidence="7">Single-pass type II membrane protein</topology>
    </subcellularLocation>
</comment>
<feature type="transmembrane region" description="Helical" evidence="8">
    <location>
        <begin position="20"/>
        <end position="43"/>
    </location>
</feature>
<reference evidence="9 10" key="1">
    <citation type="submission" date="2018-09" db="EMBL/GenBank/DDBJ databases">
        <title>Alcanivorax profundi sp. nov., isolated from 1000 m-depth seawater of the Mariana Trench.</title>
        <authorList>
            <person name="Liu J."/>
        </authorList>
    </citation>
    <scope>NUCLEOTIDE SEQUENCE [LARGE SCALE GENOMIC DNA]</scope>
    <source>
        <strain evidence="9 10">MTEO17</strain>
    </source>
</reference>
<dbReference type="InterPro" id="IPR003400">
    <property type="entry name" value="ExbD"/>
</dbReference>
<keyword evidence="3" id="KW-1003">Cell membrane</keyword>
<evidence type="ECO:0000256" key="2">
    <source>
        <dbReference type="ARBA" id="ARBA00005811"/>
    </source>
</evidence>
<evidence type="ECO:0000313" key="9">
    <source>
        <dbReference type="EMBL" id="RJG19874.1"/>
    </source>
</evidence>
<keyword evidence="5 8" id="KW-1133">Transmembrane helix</keyword>
<accession>A0A418Y2W4</accession>
<evidence type="ECO:0000256" key="5">
    <source>
        <dbReference type="ARBA" id="ARBA00022989"/>
    </source>
</evidence>
<sequence>MRFRRRRSHDTEVELNITAFLNLMVVLIPFLLINAVFAQVSILQLDLPAVNESSTPSEDDDKDKLVLEVLIYGDRYEVVDRKSSAVLKIVQNKGEEHDASGLHDYLVQLKKKFPSETAITLLCEDDTPYEVMIHTMDAVRLYNEKMNGQTIKKELFPSISIGSAPADKAGQKGGDA</sequence>
<dbReference type="GO" id="GO:0005886">
    <property type="term" value="C:plasma membrane"/>
    <property type="evidence" value="ECO:0007669"/>
    <property type="project" value="UniProtKB-SubCell"/>
</dbReference>